<organism evidence="1 2">
    <name type="scientific">Streptomyces spectabilis</name>
    <dbReference type="NCBI Taxonomy" id="68270"/>
    <lineage>
        <taxon>Bacteria</taxon>
        <taxon>Bacillati</taxon>
        <taxon>Actinomycetota</taxon>
        <taxon>Actinomycetes</taxon>
        <taxon>Kitasatosporales</taxon>
        <taxon>Streptomycetaceae</taxon>
        <taxon>Streptomyces</taxon>
    </lineage>
</organism>
<evidence type="ECO:0000313" key="2">
    <source>
        <dbReference type="Proteomes" id="UP000326505"/>
    </source>
</evidence>
<protein>
    <submittedName>
        <fullName evidence="1">Uncharacterized protein</fullName>
    </submittedName>
</protein>
<dbReference type="EMBL" id="CP023690">
    <property type="protein sequence ID" value="QEV58510.1"/>
    <property type="molecule type" value="Genomic_DNA"/>
</dbReference>
<proteinExistence type="predicted"/>
<reference evidence="1 2" key="1">
    <citation type="submission" date="2017-09" db="EMBL/GenBank/DDBJ databases">
        <authorList>
            <person name="Lee N."/>
            <person name="Cho B.-K."/>
        </authorList>
    </citation>
    <scope>NUCLEOTIDE SEQUENCE [LARGE SCALE GENOMIC DNA]</scope>
    <source>
        <strain evidence="1 2">ATCC 27465</strain>
    </source>
</reference>
<dbReference type="OrthoDB" id="4290097at2"/>
<sequence>MPPSPPSRGCVRSVEEINRRIRALWPHRDARLSREDRAVYEQLLEEWAHAIREGVVEAA</sequence>
<evidence type="ECO:0000313" key="1">
    <source>
        <dbReference type="EMBL" id="QEV58510.1"/>
    </source>
</evidence>
<dbReference type="KEGG" id="sspb:CP982_07150"/>
<dbReference type="AlphaFoldDB" id="A0A5P2X652"/>
<gene>
    <name evidence="1" type="ORF">CP982_07150</name>
</gene>
<name>A0A5P2X652_STRST</name>
<accession>A0A5P2X652</accession>
<dbReference type="Proteomes" id="UP000326505">
    <property type="component" value="Chromosome"/>
</dbReference>